<dbReference type="Proteomes" id="UP000001052">
    <property type="component" value="Plasmid pDRET01"/>
</dbReference>
<feature type="transmembrane region" description="Helical" evidence="1">
    <location>
        <begin position="59"/>
        <end position="81"/>
    </location>
</feature>
<dbReference type="HOGENOM" id="CLU_2081019_0_0_7"/>
<feature type="transmembrane region" description="Helical" evidence="1">
    <location>
        <begin position="20"/>
        <end position="38"/>
    </location>
</feature>
<keyword evidence="2" id="KW-0614">Plasmid</keyword>
<keyword evidence="1" id="KW-0812">Transmembrane</keyword>
<dbReference type="KEGG" id="drt:Dret_2550"/>
<reference evidence="2 3" key="1">
    <citation type="journal article" date="2010" name="Stand. Genomic Sci.">
        <title>Complete genome sequence of Desulfohalobium retbaense type strain (HR(100)).</title>
        <authorList>
            <person name="Spring S."/>
            <person name="Nolan M."/>
            <person name="Lapidus A."/>
            <person name="Glavina Del Rio T."/>
            <person name="Copeland A."/>
            <person name="Tice H."/>
            <person name="Cheng J.F."/>
            <person name="Lucas S."/>
            <person name="Land M."/>
            <person name="Chen F."/>
            <person name="Bruce D."/>
            <person name="Goodwin L."/>
            <person name="Pitluck S."/>
            <person name="Ivanova N."/>
            <person name="Mavromatis K."/>
            <person name="Mikhailova N."/>
            <person name="Pati A."/>
            <person name="Chen A."/>
            <person name="Palaniappan K."/>
            <person name="Hauser L."/>
            <person name="Chang Y.J."/>
            <person name="Jeffries C.D."/>
            <person name="Munk C."/>
            <person name="Kiss H."/>
            <person name="Chain P."/>
            <person name="Han C."/>
            <person name="Brettin T."/>
            <person name="Detter J.C."/>
            <person name="Schuler E."/>
            <person name="Goker M."/>
            <person name="Rohde M."/>
            <person name="Bristow J."/>
            <person name="Eisen J.A."/>
            <person name="Markowitz V."/>
            <person name="Hugenholtz P."/>
            <person name="Kyrpides N.C."/>
            <person name="Klenk H.P."/>
        </authorList>
    </citation>
    <scope>NUCLEOTIDE SEQUENCE [LARGE SCALE GENOMIC DNA]</scope>
    <source>
        <strain evidence="2 3">DSM 5692</strain>
        <plasmid evidence="3">Plasmid pDRET01</plasmid>
    </source>
</reference>
<gene>
    <name evidence="2" type="ORF">Dret_2550</name>
</gene>
<protein>
    <submittedName>
        <fullName evidence="2">Uncharacterized protein</fullName>
    </submittedName>
</protein>
<keyword evidence="1" id="KW-0472">Membrane</keyword>
<keyword evidence="1" id="KW-1133">Transmembrane helix</keyword>
<organism evidence="2 3">
    <name type="scientific">Desulfohalobium retbaense (strain ATCC 49708 / DSM 5692 / JCM 16813 / HR100)</name>
    <dbReference type="NCBI Taxonomy" id="485915"/>
    <lineage>
        <taxon>Bacteria</taxon>
        <taxon>Pseudomonadati</taxon>
        <taxon>Thermodesulfobacteriota</taxon>
        <taxon>Desulfovibrionia</taxon>
        <taxon>Desulfovibrionales</taxon>
        <taxon>Desulfohalobiaceae</taxon>
        <taxon>Desulfohalobium</taxon>
    </lineage>
</organism>
<dbReference type="RefSeq" id="WP_015750481.1">
    <property type="nucleotide sequence ID" value="NC_013224.1"/>
</dbReference>
<keyword evidence="3" id="KW-1185">Reference proteome</keyword>
<dbReference type="EMBL" id="CP001735">
    <property type="protein sequence ID" value="ACV69826.1"/>
    <property type="molecule type" value="Genomic_DNA"/>
</dbReference>
<name>C8X5X9_DESRD</name>
<dbReference type="AlphaFoldDB" id="C8X5X9"/>
<proteinExistence type="predicted"/>
<evidence type="ECO:0000256" key="1">
    <source>
        <dbReference type="SAM" id="Phobius"/>
    </source>
</evidence>
<sequence length="117" mass="14033">MNNQYYEKTTIRAFVDIIWFPMRFFGLLYGILFLALFLKVDYEEHANFINAIGPPAVEFLSYYLGWFLEFPTVIYGALVFAFWFFFYWIYTIHGLFISACVILYHILNSILQVYPIF</sequence>
<accession>C8X5X9</accession>
<evidence type="ECO:0000313" key="3">
    <source>
        <dbReference type="Proteomes" id="UP000001052"/>
    </source>
</evidence>
<feature type="transmembrane region" description="Helical" evidence="1">
    <location>
        <begin position="87"/>
        <end position="107"/>
    </location>
</feature>
<evidence type="ECO:0000313" key="2">
    <source>
        <dbReference type="EMBL" id="ACV69826.1"/>
    </source>
</evidence>
<geneLocation type="plasmid" evidence="2 3">
    <name>pDRET01</name>
</geneLocation>